<feature type="signal peptide" evidence="12">
    <location>
        <begin position="1"/>
        <end position="18"/>
    </location>
</feature>
<dbReference type="SUPFAM" id="SSF57501">
    <property type="entry name" value="Cystine-knot cytokines"/>
    <property type="match status" value="1"/>
</dbReference>
<evidence type="ECO:0000256" key="8">
    <source>
        <dbReference type="ARBA" id="ARBA00023157"/>
    </source>
</evidence>
<dbReference type="Pfam" id="PF00019">
    <property type="entry name" value="TGF_beta"/>
    <property type="match status" value="1"/>
</dbReference>
<comment type="similarity">
    <text evidence="2 10">Belongs to the TGF-beta family.</text>
</comment>
<evidence type="ECO:0000256" key="11">
    <source>
        <dbReference type="SAM" id="MobiDB-lite"/>
    </source>
</evidence>
<dbReference type="InterPro" id="IPR001839">
    <property type="entry name" value="TGF-b_C"/>
</dbReference>
<proteinExistence type="inferred from homology"/>
<evidence type="ECO:0000256" key="3">
    <source>
        <dbReference type="ARBA" id="ARBA00022473"/>
    </source>
</evidence>
<gene>
    <name evidence="14" type="ORF">R3I93_003738</name>
</gene>
<dbReference type="Gene3D" id="2.10.90.10">
    <property type="entry name" value="Cystine-knot cytokines"/>
    <property type="match status" value="1"/>
</dbReference>
<feature type="domain" description="TGF-beta family profile" evidence="13">
    <location>
        <begin position="331"/>
        <end position="459"/>
    </location>
</feature>
<evidence type="ECO:0000256" key="6">
    <source>
        <dbReference type="ARBA" id="ARBA00022729"/>
    </source>
</evidence>
<organism evidence="14 15">
    <name type="scientific">Phoxinus phoxinus</name>
    <name type="common">Eurasian minnow</name>
    <dbReference type="NCBI Taxonomy" id="58324"/>
    <lineage>
        <taxon>Eukaryota</taxon>
        <taxon>Metazoa</taxon>
        <taxon>Chordata</taxon>
        <taxon>Craniata</taxon>
        <taxon>Vertebrata</taxon>
        <taxon>Euteleostomi</taxon>
        <taxon>Actinopterygii</taxon>
        <taxon>Neopterygii</taxon>
        <taxon>Teleostei</taxon>
        <taxon>Ostariophysi</taxon>
        <taxon>Cypriniformes</taxon>
        <taxon>Leuciscidae</taxon>
        <taxon>Phoxininae</taxon>
        <taxon>Phoxinus</taxon>
    </lineage>
</organism>
<dbReference type="InterPro" id="IPR029034">
    <property type="entry name" value="Cystine-knot_cytokine"/>
</dbReference>
<evidence type="ECO:0000313" key="14">
    <source>
        <dbReference type="EMBL" id="KAK7174002.1"/>
    </source>
</evidence>
<keyword evidence="15" id="KW-1185">Reference proteome</keyword>
<keyword evidence="4" id="KW-0964">Secreted</keyword>
<dbReference type="PANTHER" id="PTHR11848">
    <property type="entry name" value="TGF-BETA FAMILY"/>
    <property type="match status" value="1"/>
</dbReference>
<evidence type="ECO:0000259" key="13">
    <source>
        <dbReference type="PROSITE" id="PS51362"/>
    </source>
</evidence>
<sequence>MPILLFATLVVSLIHVDCVQIDSQGALARGHHKAFAGSYSDFSLQMSPRYPLYMMQLYRDFSGNMSTSPASVHNTSLQADFILSLIAQDCHQSGERWSVTFDMSSLSASDDIQLSELRIRLPAFSASRRITVDIFHSRKRDCESDSVFCRIKRLFLGSIKSVPGSPASAWRVFNVTDLLEHWLGQGTGTPENIPTPEDGSGGDLTEPVTKSEDTGSGGDLTEPVTKSEDTGSGGDLTEPVTKSEDTGSGGDLTEPVTKSEDTGSGDGLIEPVTKSWRRKIQHPTAERVMIVVFYKNQFSHSGQRASSLMNTVAHSKHVVLSRAPDAAQGRRHKRNRLERMRTHADDRNATGTEQPRDLCRRVDMWVDFDQIGWDEWIVHPKRYNAYRCEGQCPSPLDESFNPTNHAYMQSLLKLFHPERVSCPSCVPARLSPLSMLYYEGDGVVMRHHEDMIVEECGCQ</sequence>
<dbReference type="GO" id="GO:0009888">
    <property type="term" value="P:tissue development"/>
    <property type="evidence" value="ECO:0007669"/>
    <property type="project" value="UniProtKB-ARBA"/>
</dbReference>
<evidence type="ECO:0000256" key="1">
    <source>
        <dbReference type="ARBA" id="ARBA00004613"/>
    </source>
</evidence>
<dbReference type="Pfam" id="PF00688">
    <property type="entry name" value="TGFb_propeptide"/>
    <property type="match status" value="1"/>
</dbReference>
<evidence type="ECO:0000256" key="2">
    <source>
        <dbReference type="ARBA" id="ARBA00006656"/>
    </source>
</evidence>
<dbReference type="SMART" id="SM00204">
    <property type="entry name" value="TGFB"/>
    <property type="match status" value="1"/>
</dbReference>
<keyword evidence="6 12" id="KW-0732">Signal</keyword>
<dbReference type="Gene3D" id="2.60.120.970">
    <property type="match status" value="1"/>
</dbReference>
<dbReference type="AlphaFoldDB" id="A0AAN9DIQ6"/>
<dbReference type="GO" id="GO:0005125">
    <property type="term" value="F:cytokine activity"/>
    <property type="evidence" value="ECO:0007669"/>
    <property type="project" value="TreeGrafter"/>
</dbReference>
<dbReference type="GO" id="GO:0008083">
    <property type="term" value="F:growth factor activity"/>
    <property type="evidence" value="ECO:0007669"/>
    <property type="project" value="UniProtKB-KW"/>
</dbReference>
<dbReference type="InterPro" id="IPR017948">
    <property type="entry name" value="TGFb_CS"/>
</dbReference>
<dbReference type="GO" id="GO:0005615">
    <property type="term" value="C:extracellular space"/>
    <property type="evidence" value="ECO:0007669"/>
    <property type="project" value="TreeGrafter"/>
</dbReference>
<evidence type="ECO:0000256" key="4">
    <source>
        <dbReference type="ARBA" id="ARBA00022525"/>
    </source>
</evidence>
<dbReference type="PROSITE" id="PS00250">
    <property type="entry name" value="TGF_BETA_1"/>
    <property type="match status" value="1"/>
</dbReference>
<dbReference type="FunFam" id="2.10.90.10:FF:000026">
    <property type="entry name" value="Nodal homolog 3-A"/>
    <property type="match status" value="1"/>
</dbReference>
<evidence type="ECO:0000256" key="7">
    <source>
        <dbReference type="ARBA" id="ARBA00023030"/>
    </source>
</evidence>
<name>A0AAN9DIQ6_9TELE</name>
<dbReference type="PROSITE" id="PS51362">
    <property type="entry name" value="TGF_BETA_2"/>
    <property type="match status" value="1"/>
</dbReference>
<dbReference type="InterPro" id="IPR015615">
    <property type="entry name" value="TGF-beta-rel"/>
</dbReference>
<reference evidence="14 15" key="1">
    <citation type="submission" date="2024-02" db="EMBL/GenBank/DDBJ databases">
        <title>Chromosome-level genome assembly of the Eurasian Minnow (Phoxinus phoxinus).</title>
        <authorList>
            <person name="Oriowo T.O."/>
            <person name="Martin S."/>
            <person name="Stange M."/>
            <person name="Chrysostomakis Y."/>
            <person name="Brown T."/>
            <person name="Winkler S."/>
            <person name="Kukowka S."/>
            <person name="Myers E.W."/>
            <person name="Bohne A."/>
        </authorList>
    </citation>
    <scope>NUCLEOTIDE SEQUENCE [LARGE SCALE GENOMIC DNA]</scope>
    <source>
        <strain evidence="14">ZFMK-TIS-60720</strain>
        <tissue evidence="14">Whole Organism</tissue>
    </source>
</reference>
<evidence type="ECO:0000256" key="5">
    <source>
        <dbReference type="ARBA" id="ARBA00022685"/>
    </source>
</evidence>
<comment type="caution">
    <text evidence="14">The sequence shown here is derived from an EMBL/GenBank/DDBJ whole genome shotgun (WGS) entry which is preliminary data.</text>
</comment>
<accession>A0AAN9DIQ6</accession>
<evidence type="ECO:0000256" key="12">
    <source>
        <dbReference type="SAM" id="SignalP"/>
    </source>
</evidence>
<evidence type="ECO:0000256" key="10">
    <source>
        <dbReference type="RuleBase" id="RU000354"/>
    </source>
</evidence>
<dbReference type="CDD" id="cd13759">
    <property type="entry name" value="TGF_beta_NODAL"/>
    <property type="match status" value="1"/>
</dbReference>
<keyword evidence="9" id="KW-0325">Glycoprotein</keyword>
<dbReference type="Proteomes" id="UP001364617">
    <property type="component" value="Unassembled WGS sequence"/>
</dbReference>
<feature type="region of interest" description="Disordered" evidence="11">
    <location>
        <begin position="184"/>
        <end position="274"/>
    </location>
</feature>
<dbReference type="PANTHER" id="PTHR11848:SF159">
    <property type="entry name" value="NODAL HOMOLOG"/>
    <property type="match status" value="1"/>
</dbReference>
<keyword evidence="7 10" id="KW-0339">Growth factor</keyword>
<comment type="subcellular location">
    <subcellularLocation>
        <location evidence="1">Secreted</location>
    </subcellularLocation>
</comment>
<dbReference type="GO" id="GO:0007369">
    <property type="term" value="P:gastrulation"/>
    <property type="evidence" value="ECO:0007669"/>
    <property type="project" value="UniProtKB-ARBA"/>
</dbReference>
<keyword evidence="8" id="KW-1015">Disulfide bond</keyword>
<evidence type="ECO:0000256" key="9">
    <source>
        <dbReference type="ARBA" id="ARBA00023180"/>
    </source>
</evidence>
<protein>
    <recommendedName>
        <fullName evidence="13">TGF-beta family profile domain-containing protein</fullName>
    </recommendedName>
</protein>
<keyword evidence="3" id="KW-0217">Developmental protein</keyword>
<evidence type="ECO:0000313" key="15">
    <source>
        <dbReference type="Proteomes" id="UP001364617"/>
    </source>
</evidence>
<keyword evidence="5" id="KW-0165">Cleavage on pair of basic residues</keyword>
<feature type="chain" id="PRO_5042858901" description="TGF-beta family profile domain-containing protein" evidence="12">
    <location>
        <begin position="19"/>
        <end position="459"/>
    </location>
</feature>
<dbReference type="EMBL" id="JAYKXH010000003">
    <property type="protein sequence ID" value="KAK7174002.1"/>
    <property type="molecule type" value="Genomic_DNA"/>
</dbReference>
<dbReference type="InterPro" id="IPR001111">
    <property type="entry name" value="TGF-b_propeptide"/>
</dbReference>